<evidence type="ECO:0000256" key="6">
    <source>
        <dbReference type="ARBA" id="ARBA00023319"/>
    </source>
</evidence>
<evidence type="ECO:0000256" key="3">
    <source>
        <dbReference type="ARBA" id="ARBA00022989"/>
    </source>
</evidence>
<dbReference type="PANTHER" id="PTHR19256:SF65">
    <property type="entry name" value="T CELL RECEPTOR GAMMA CONSTANT 1-RELATED"/>
    <property type="match status" value="1"/>
</dbReference>
<evidence type="ECO:0000256" key="4">
    <source>
        <dbReference type="ARBA" id="ARBA00023136"/>
    </source>
</evidence>
<dbReference type="FunCoup" id="G1Q2S5">
    <property type="interactions" value="143"/>
</dbReference>
<evidence type="ECO:0000256" key="2">
    <source>
        <dbReference type="ARBA" id="ARBA00022692"/>
    </source>
</evidence>
<reference evidence="10" key="2">
    <citation type="submission" date="2025-08" db="UniProtKB">
        <authorList>
            <consortium name="Ensembl"/>
        </authorList>
    </citation>
    <scope>IDENTIFICATION</scope>
</reference>
<dbReference type="InterPro" id="IPR007110">
    <property type="entry name" value="Ig-like_dom"/>
</dbReference>
<evidence type="ECO:0000256" key="5">
    <source>
        <dbReference type="ARBA" id="ARBA00023170"/>
    </source>
</evidence>
<dbReference type="GO" id="GO:0016020">
    <property type="term" value="C:membrane"/>
    <property type="evidence" value="ECO:0007669"/>
    <property type="project" value="UniProtKB-SubCell"/>
</dbReference>
<reference evidence="10" key="3">
    <citation type="submission" date="2025-09" db="UniProtKB">
        <authorList>
            <consortium name="Ensembl"/>
        </authorList>
    </citation>
    <scope>IDENTIFICATION</scope>
</reference>
<dbReference type="InParanoid" id="G1Q2S5"/>
<protein>
    <recommendedName>
        <fullName evidence="9">Ig-like domain-containing protein</fullName>
    </recommendedName>
</protein>
<organism evidence="10 11">
    <name type="scientific">Myotis lucifugus</name>
    <name type="common">Little brown bat</name>
    <dbReference type="NCBI Taxonomy" id="59463"/>
    <lineage>
        <taxon>Eukaryota</taxon>
        <taxon>Metazoa</taxon>
        <taxon>Chordata</taxon>
        <taxon>Craniata</taxon>
        <taxon>Vertebrata</taxon>
        <taxon>Euteleostomi</taxon>
        <taxon>Mammalia</taxon>
        <taxon>Eutheria</taxon>
        <taxon>Laurasiatheria</taxon>
        <taxon>Chiroptera</taxon>
        <taxon>Yangochiroptera</taxon>
        <taxon>Vespertilionidae</taxon>
        <taxon>Myotis</taxon>
    </lineage>
</organism>
<dbReference type="AlphaFoldDB" id="G1Q2S5"/>
<feature type="chain" id="PRO_5003418681" description="Ig-like domain-containing protein" evidence="8">
    <location>
        <begin position="19"/>
        <end position="342"/>
    </location>
</feature>
<dbReference type="FunFam" id="2.60.40.10:FF:001704">
    <property type="entry name" value="Uncharacterized protein"/>
    <property type="match status" value="1"/>
</dbReference>
<dbReference type="InterPro" id="IPR003599">
    <property type="entry name" value="Ig_sub"/>
</dbReference>
<dbReference type="InterPro" id="IPR013106">
    <property type="entry name" value="Ig_V-set"/>
</dbReference>
<dbReference type="SMART" id="SM00406">
    <property type="entry name" value="IGv"/>
    <property type="match status" value="1"/>
</dbReference>
<feature type="signal peptide" evidence="8">
    <location>
        <begin position="1"/>
        <end position="18"/>
    </location>
</feature>
<feature type="transmembrane region" description="Helical" evidence="7">
    <location>
        <begin position="309"/>
        <end position="331"/>
    </location>
</feature>
<dbReference type="PROSITE" id="PS50835">
    <property type="entry name" value="IG_LIKE"/>
    <property type="match status" value="2"/>
</dbReference>
<dbReference type="SMART" id="SM00407">
    <property type="entry name" value="IGc1"/>
    <property type="match status" value="1"/>
</dbReference>
<dbReference type="PANTHER" id="PTHR19256">
    <property type="entry name" value="T-CELL RECEPTOR GAMMA CHAIN"/>
    <property type="match status" value="1"/>
</dbReference>
<dbReference type="SMART" id="SM00409">
    <property type="entry name" value="IG"/>
    <property type="match status" value="1"/>
</dbReference>
<keyword evidence="6" id="KW-0393">Immunoglobulin domain</keyword>
<keyword evidence="5" id="KW-0675">Receptor</keyword>
<dbReference type="Pfam" id="PF07686">
    <property type="entry name" value="V-set"/>
    <property type="match status" value="1"/>
</dbReference>
<keyword evidence="3 7" id="KW-1133">Transmembrane helix</keyword>
<evidence type="ECO:0000256" key="1">
    <source>
        <dbReference type="ARBA" id="ARBA00004370"/>
    </source>
</evidence>
<evidence type="ECO:0000313" key="11">
    <source>
        <dbReference type="Proteomes" id="UP000001074"/>
    </source>
</evidence>
<dbReference type="Gene3D" id="2.60.40.10">
    <property type="entry name" value="Immunoglobulins"/>
    <property type="match status" value="2"/>
</dbReference>
<dbReference type="FunFam" id="2.60.40.10:FF:001083">
    <property type="entry name" value="T cell receptor gamma constant 2"/>
    <property type="match status" value="1"/>
</dbReference>
<dbReference type="InterPro" id="IPR013783">
    <property type="entry name" value="Ig-like_fold"/>
</dbReference>
<feature type="domain" description="Ig-like" evidence="9">
    <location>
        <begin position="2"/>
        <end position="111"/>
    </location>
</feature>
<proteinExistence type="predicted"/>
<feature type="domain" description="Ig-like" evidence="9">
    <location>
        <begin position="144"/>
        <end position="243"/>
    </location>
</feature>
<dbReference type="EMBL" id="AAPE02009758">
    <property type="status" value="NOT_ANNOTATED_CDS"/>
    <property type="molecule type" value="Genomic_DNA"/>
</dbReference>
<dbReference type="InterPro" id="IPR051117">
    <property type="entry name" value="TRG_var/const_region"/>
</dbReference>
<dbReference type="eggNOG" id="ENOG502SQHK">
    <property type="taxonomic scope" value="Eukaryota"/>
</dbReference>
<keyword evidence="8" id="KW-0732">Signal</keyword>
<dbReference type="InterPro" id="IPR003597">
    <property type="entry name" value="Ig_C1-set"/>
</dbReference>
<keyword evidence="2 7" id="KW-0812">Transmembrane</keyword>
<dbReference type="HOGENOM" id="CLU_077975_3_2_1"/>
<dbReference type="STRING" id="59463.ENSMLUP00000018008"/>
<dbReference type="CDD" id="cd04982">
    <property type="entry name" value="IgV_TCR_gamma"/>
    <property type="match status" value="1"/>
</dbReference>
<dbReference type="InterPro" id="IPR036179">
    <property type="entry name" value="Ig-like_dom_sf"/>
</dbReference>
<name>G1Q2S5_MYOLU</name>
<reference evidence="10 11" key="1">
    <citation type="journal article" date="2011" name="Nature">
        <title>A high-resolution map of human evolutionary constraint using 29 mammals.</title>
        <authorList>
            <person name="Lindblad-Toh K."/>
            <person name="Garber M."/>
            <person name="Zuk O."/>
            <person name="Lin M.F."/>
            <person name="Parker B.J."/>
            <person name="Washietl S."/>
            <person name="Kheradpour P."/>
            <person name="Ernst J."/>
            <person name="Jordan G."/>
            <person name="Mauceli E."/>
            <person name="Ward L.D."/>
            <person name="Lowe C.B."/>
            <person name="Holloway A.K."/>
            <person name="Clamp M."/>
            <person name="Gnerre S."/>
            <person name="Alfoldi J."/>
            <person name="Beal K."/>
            <person name="Chang J."/>
            <person name="Clawson H."/>
            <person name="Cuff J."/>
            <person name="Di Palma F."/>
            <person name="Fitzgerald S."/>
            <person name="Flicek P."/>
            <person name="Guttman M."/>
            <person name="Hubisz M.J."/>
            <person name="Jaffe D.B."/>
            <person name="Jungreis I."/>
            <person name="Kent W.J."/>
            <person name="Kostka D."/>
            <person name="Lara M."/>
            <person name="Martins A.L."/>
            <person name="Massingham T."/>
            <person name="Moltke I."/>
            <person name="Raney B.J."/>
            <person name="Rasmussen M.D."/>
            <person name="Robinson J."/>
            <person name="Stark A."/>
            <person name="Vilella A.J."/>
            <person name="Wen J."/>
            <person name="Xie X."/>
            <person name="Zody M.C."/>
            <person name="Baldwin J."/>
            <person name="Bloom T."/>
            <person name="Chin C.W."/>
            <person name="Heiman D."/>
            <person name="Nicol R."/>
            <person name="Nusbaum C."/>
            <person name="Young S."/>
            <person name="Wilkinson J."/>
            <person name="Worley K.C."/>
            <person name="Kovar C.L."/>
            <person name="Muzny D.M."/>
            <person name="Gibbs R.A."/>
            <person name="Cree A."/>
            <person name="Dihn H.H."/>
            <person name="Fowler G."/>
            <person name="Jhangiani S."/>
            <person name="Joshi V."/>
            <person name="Lee S."/>
            <person name="Lewis L.R."/>
            <person name="Nazareth L.V."/>
            <person name="Okwuonu G."/>
            <person name="Santibanez J."/>
            <person name="Warren W.C."/>
            <person name="Mardis E.R."/>
            <person name="Weinstock G.M."/>
            <person name="Wilson R.K."/>
            <person name="Delehaunty K."/>
            <person name="Dooling D."/>
            <person name="Fronik C."/>
            <person name="Fulton L."/>
            <person name="Fulton B."/>
            <person name="Graves T."/>
            <person name="Minx P."/>
            <person name="Sodergren E."/>
            <person name="Birney E."/>
            <person name="Margulies E.H."/>
            <person name="Herrero J."/>
            <person name="Green E.D."/>
            <person name="Haussler D."/>
            <person name="Siepel A."/>
            <person name="Goldman N."/>
            <person name="Pollard K.S."/>
            <person name="Pedersen J.S."/>
            <person name="Lander E.S."/>
            <person name="Kellis M."/>
        </authorList>
    </citation>
    <scope>NUCLEOTIDE SEQUENCE [LARGE SCALE GENOMIC DNA]</scope>
</reference>
<comment type="subcellular location">
    <subcellularLocation>
        <location evidence="1">Membrane</location>
    </subcellularLocation>
</comment>
<dbReference type="OMA" id="HLMYVRT"/>
<keyword evidence="11" id="KW-1185">Reference proteome</keyword>
<evidence type="ECO:0000313" key="10">
    <source>
        <dbReference type="Ensembl" id="ENSMLUP00000018008.1"/>
    </source>
</evidence>
<dbReference type="EMBL" id="AAPE02009757">
    <property type="status" value="NOT_ANNOTATED_CDS"/>
    <property type="molecule type" value="Genomic_DNA"/>
</dbReference>
<sequence>MPPLEAVIFLSLWAFGLGQFKLEQPVISISRTRGESAQIPCKVSSGTFSSDSIHWYRQKPDQSMEHLIYVVSTTLAGGKNNKLEASKEFYTSTSTLRINFLEKEDEAVYFCACWTGIRWIKIFAEGTQLIVIPGDKSYGPGYYPKPTIFHPSAAEVSLHKAGTHICLLEKFFPDVIKVYWKEKNGDTILESQQGNTMKTDDTYMKFSWLTVSEESMNKEHKCIVKHEHNKVDQEILFPAINVSRGPNVPWPRPWSHNSLDSELQVLSINTTDQGPVLSHVISHNSLLLDDCGKSRYYILQLQLINTSAYYTYLLLLLKSLVYFAVISFCLVRRTAVCDHGKS</sequence>
<dbReference type="GeneTree" id="ENSGT00940000153143"/>
<dbReference type="Proteomes" id="UP000001074">
    <property type="component" value="Unassembled WGS sequence"/>
</dbReference>
<dbReference type="Ensembl" id="ENSMLUT00000028874.1">
    <property type="protein sequence ID" value="ENSMLUP00000018008.1"/>
    <property type="gene ID" value="ENSMLUG00000025893.1"/>
</dbReference>
<keyword evidence="4 7" id="KW-0472">Membrane</keyword>
<dbReference type="Pfam" id="PF07654">
    <property type="entry name" value="C1-set"/>
    <property type="match status" value="1"/>
</dbReference>
<evidence type="ECO:0000256" key="7">
    <source>
        <dbReference type="SAM" id="Phobius"/>
    </source>
</evidence>
<evidence type="ECO:0000256" key="8">
    <source>
        <dbReference type="SAM" id="SignalP"/>
    </source>
</evidence>
<evidence type="ECO:0000259" key="9">
    <source>
        <dbReference type="PROSITE" id="PS50835"/>
    </source>
</evidence>
<dbReference type="SUPFAM" id="SSF48726">
    <property type="entry name" value="Immunoglobulin"/>
    <property type="match status" value="2"/>
</dbReference>
<accession>G1Q2S5</accession>